<keyword evidence="1" id="KW-0812">Transmembrane</keyword>
<keyword evidence="1" id="KW-1133">Transmembrane helix</keyword>
<evidence type="ECO:0000313" key="3">
    <source>
        <dbReference type="EMBL" id="GAA0611985.1"/>
    </source>
</evidence>
<protein>
    <recommendedName>
        <fullName evidence="5">Lipoprotein</fullName>
    </recommendedName>
</protein>
<gene>
    <name evidence="3" type="ORF">GCM10009422_03640</name>
</gene>
<dbReference type="Proteomes" id="UP001501352">
    <property type="component" value="Unassembled WGS sequence"/>
</dbReference>
<comment type="caution">
    <text evidence="3">The sequence shown here is derived from an EMBL/GenBank/DDBJ whole genome shotgun (WGS) entry which is preliminary data.</text>
</comment>
<proteinExistence type="predicted"/>
<name>A0ABP3RK41_9CAUL</name>
<evidence type="ECO:0000313" key="4">
    <source>
        <dbReference type="Proteomes" id="UP001501352"/>
    </source>
</evidence>
<dbReference type="PROSITE" id="PS51257">
    <property type="entry name" value="PROKAR_LIPOPROTEIN"/>
    <property type="match status" value="1"/>
</dbReference>
<feature type="transmembrane region" description="Helical" evidence="1">
    <location>
        <begin position="96"/>
        <end position="120"/>
    </location>
</feature>
<dbReference type="RefSeq" id="WP_343789473.1">
    <property type="nucleotide sequence ID" value="NZ_BAAAGA010000001.1"/>
</dbReference>
<reference evidence="4" key="1">
    <citation type="journal article" date="2019" name="Int. J. Syst. Evol. Microbiol.">
        <title>The Global Catalogue of Microorganisms (GCM) 10K type strain sequencing project: providing services to taxonomists for standard genome sequencing and annotation.</title>
        <authorList>
            <consortium name="The Broad Institute Genomics Platform"/>
            <consortium name="The Broad Institute Genome Sequencing Center for Infectious Disease"/>
            <person name="Wu L."/>
            <person name="Ma J."/>
        </authorList>
    </citation>
    <scope>NUCLEOTIDE SEQUENCE [LARGE SCALE GENOMIC DNA]</scope>
    <source>
        <strain evidence="4">JCM 12928</strain>
    </source>
</reference>
<dbReference type="EMBL" id="BAAAGA010000001">
    <property type="protein sequence ID" value="GAA0611985.1"/>
    <property type="molecule type" value="Genomic_DNA"/>
</dbReference>
<evidence type="ECO:0000256" key="2">
    <source>
        <dbReference type="SAM" id="SignalP"/>
    </source>
</evidence>
<feature type="signal peptide" evidence="2">
    <location>
        <begin position="1"/>
        <end position="20"/>
    </location>
</feature>
<keyword evidence="1" id="KW-0472">Membrane</keyword>
<evidence type="ECO:0000256" key="1">
    <source>
        <dbReference type="SAM" id="Phobius"/>
    </source>
</evidence>
<evidence type="ECO:0008006" key="5">
    <source>
        <dbReference type="Google" id="ProtNLM"/>
    </source>
</evidence>
<feature type="chain" id="PRO_5046727265" description="Lipoprotein" evidence="2">
    <location>
        <begin position="21"/>
        <end position="170"/>
    </location>
</feature>
<accession>A0ABP3RK41</accession>
<organism evidence="3 4">
    <name type="scientific">Brevundimonas kwangchunensis</name>
    <dbReference type="NCBI Taxonomy" id="322163"/>
    <lineage>
        <taxon>Bacteria</taxon>
        <taxon>Pseudomonadati</taxon>
        <taxon>Pseudomonadota</taxon>
        <taxon>Alphaproteobacteria</taxon>
        <taxon>Caulobacterales</taxon>
        <taxon>Caulobacteraceae</taxon>
        <taxon>Brevundimonas</taxon>
    </lineage>
</organism>
<keyword evidence="2" id="KW-0732">Signal</keyword>
<keyword evidence="4" id="KW-1185">Reference proteome</keyword>
<sequence length="170" mass="16960">MRIRTSAAVLAIAAVLTGCASNPRGFSPVMAVAPADQAAFEAAFNVCSQQVAEGCRESFREGRSSAAIGGVAVGGVAAYAAGASAVSGVTAATGALAAPAAALSAAASLVVIAPLAIYGVSRIQRANKERQIRAAMTTCLAEDGYQVADWQLVRGEPTGPTSPTRAIPRA</sequence>